<organism evidence="1 2">
    <name type="scientific">Psilocybe cf. subviscida</name>
    <dbReference type="NCBI Taxonomy" id="2480587"/>
    <lineage>
        <taxon>Eukaryota</taxon>
        <taxon>Fungi</taxon>
        <taxon>Dikarya</taxon>
        <taxon>Basidiomycota</taxon>
        <taxon>Agaricomycotina</taxon>
        <taxon>Agaricomycetes</taxon>
        <taxon>Agaricomycetidae</taxon>
        <taxon>Agaricales</taxon>
        <taxon>Agaricineae</taxon>
        <taxon>Strophariaceae</taxon>
        <taxon>Psilocybe</taxon>
    </lineage>
</organism>
<evidence type="ECO:0000313" key="2">
    <source>
        <dbReference type="Proteomes" id="UP000567179"/>
    </source>
</evidence>
<protein>
    <submittedName>
        <fullName evidence="1">Uncharacterized protein</fullName>
    </submittedName>
</protein>
<accession>A0A8H5B8V3</accession>
<dbReference type="AlphaFoldDB" id="A0A8H5B8V3"/>
<dbReference type="Proteomes" id="UP000567179">
    <property type="component" value="Unassembled WGS sequence"/>
</dbReference>
<comment type="caution">
    <text evidence="1">The sequence shown here is derived from an EMBL/GenBank/DDBJ whole genome shotgun (WGS) entry which is preliminary data.</text>
</comment>
<keyword evidence="2" id="KW-1185">Reference proteome</keyword>
<sequence>MTVTSIAHRNVDAGDRFKTWVEHQSINELFSLVRIAKMLKFKAVVDLCADRLEMELPRTLDAFDAAYDAEYAIPKHGHILKATSFISSKAELFSTINLLLELDRKRALACAYVIALMEASLEDIENGVATSEGSPVKLCAKAHNTLNRAHGKIYPMLLREFSDSLLSDKYRPQYCVFPVCQDASDR</sequence>
<evidence type="ECO:0000313" key="1">
    <source>
        <dbReference type="EMBL" id="KAF5317752.1"/>
    </source>
</evidence>
<proteinExistence type="predicted"/>
<dbReference type="EMBL" id="JAACJJ010000032">
    <property type="protein sequence ID" value="KAF5317752.1"/>
    <property type="molecule type" value="Genomic_DNA"/>
</dbReference>
<gene>
    <name evidence="1" type="ORF">D9619_012542</name>
</gene>
<reference evidence="1 2" key="1">
    <citation type="journal article" date="2020" name="ISME J.">
        <title>Uncovering the hidden diversity of litter-decomposition mechanisms in mushroom-forming fungi.</title>
        <authorList>
            <person name="Floudas D."/>
            <person name="Bentzer J."/>
            <person name="Ahren D."/>
            <person name="Johansson T."/>
            <person name="Persson P."/>
            <person name="Tunlid A."/>
        </authorList>
    </citation>
    <scope>NUCLEOTIDE SEQUENCE [LARGE SCALE GENOMIC DNA]</scope>
    <source>
        <strain evidence="1 2">CBS 101986</strain>
    </source>
</reference>
<name>A0A8H5B8V3_9AGAR</name>